<name>A0A1F2UG38_9ACTN</name>
<dbReference type="PANTHER" id="PTHR32125:SF4">
    <property type="entry name" value="2-C-METHYL-D-ERYTHRITOL 4-PHOSPHATE CYTIDYLYLTRANSFERASE, CHLOROPLASTIC"/>
    <property type="match status" value="1"/>
</dbReference>
<dbReference type="PANTHER" id="PTHR32125">
    <property type="entry name" value="2-C-METHYL-D-ERYTHRITOL 4-PHOSPHATE CYTIDYLYLTRANSFERASE, CHLOROPLASTIC"/>
    <property type="match status" value="1"/>
</dbReference>
<comment type="function">
    <text evidence="3">Catalyzes the formation of 4-diphosphocytidyl-2-C-methyl-D-erythritol from CTP and 2-C-methyl-D-erythritol 4-phosphate (MEP).</text>
</comment>
<keyword evidence="1 3" id="KW-0808">Transferase</keyword>
<reference evidence="4 5" key="1">
    <citation type="journal article" date="2016" name="Nat. Commun.">
        <title>Thousands of microbial genomes shed light on interconnected biogeochemical processes in an aquifer system.</title>
        <authorList>
            <person name="Anantharaman K."/>
            <person name="Brown C.T."/>
            <person name="Hug L.A."/>
            <person name="Sharon I."/>
            <person name="Castelle C.J."/>
            <person name="Probst A.J."/>
            <person name="Thomas B.C."/>
            <person name="Singh A."/>
            <person name="Wilkins M.J."/>
            <person name="Karaoz U."/>
            <person name="Brodie E.L."/>
            <person name="Williams K.H."/>
            <person name="Hubbard S.S."/>
            <person name="Banfield J.F."/>
        </authorList>
    </citation>
    <scope>NUCLEOTIDE SEQUENCE [LARGE SCALE GENOMIC DNA]</scope>
</reference>
<dbReference type="InterPro" id="IPR034683">
    <property type="entry name" value="IspD/TarI"/>
</dbReference>
<dbReference type="HAMAP" id="MF_00108">
    <property type="entry name" value="IspD"/>
    <property type="match status" value="1"/>
</dbReference>
<dbReference type="InterPro" id="IPR050088">
    <property type="entry name" value="IspD/TarI_cytidylyltransf_bact"/>
</dbReference>
<evidence type="ECO:0000256" key="2">
    <source>
        <dbReference type="ARBA" id="ARBA00022695"/>
    </source>
</evidence>
<dbReference type="InterPro" id="IPR001228">
    <property type="entry name" value="IspD"/>
</dbReference>
<evidence type="ECO:0000313" key="5">
    <source>
        <dbReference type="Proteomes" id="UP000178086"/>
    </source>
</evidence>
<evidence type="ECO:0000256" key="1">
    <source>
        <dbReference type="ARBA" id="ARBA00022679"/>
    </source>
</evidence>
<feature type="site" description="Transition state stabilizer" evidence="3">
    <location>
        <position position="21"/>
    </location>
</feature>
<dbReference type="SUPFAM" id="SSF53448">
    <property type="entry name" value="Nucleotide-diphospho-sugar transferases"/>
    <property type="match status" value="1"/>
</dbReference>
<keyword evidence="2 3" id="KW-0548">Nucleotidyltransferase</keyword>
<dbReference type="EC" id="2.7.7.60" evidence="3"/>
<accession>A0A1F2UG38</accession>
<dbReference type="AlphaFoldDB" id="A0A1F2UG38"/>
<dbReference type="EMBL" id="MELI01000106">
    <property type="protein sequence ID" value="OFW31994.1"/>
    <property type="molecule type" value="Genomic_DNA"/>
</dbReference>
<dbReference type="Proteomes" id="UP000178086">
    <property type="component" value="Unassembled WGS sequence"/>
</dbReference>
<dbReference type="UniPathway" id="UPA00056">
    <property type="reaction ID" value="UER00093"/>
</dbReference>
<comment type="caution">
    <text evidence="4">The sequence shown here is derived from an EMBL/GenBank/DDBJ whole genome shotgun (WGS) entry which is preliminary data.</text>
</comment>
<protein>
    <recommendedName>
        <fullName evidence="3">2-C-methyl-D-erythritol 4-phosphate cytidylyltransferase</fullName>
        <ecNumber evidence="3">2.7.7.60</ecNumber>
    </recommendedName>
    <alternativeName>
        <fullName evidence="3">4-diphosphocytidyl-2C-methyl-D-erythritol synthase</fullName>
    </alternativeName>
    <alternativeName>
        <fullName evidence="3">MEP cytidylyltransferase</fullName>
        <shortName evidence="3">MCT</shortName>
    </alternativeName>
</protein>
<evidence type="ECO:0000313" key="4">
    <source>
        <dbReference type="EMBL" id="OFW31994.1"/>
    </source>
</evidence>
<dbReference type="GO" id="GO:0050518">
    <property type="term" value="F:2-C-methyl-D-erythritol 4-phosphate cytidylyltransferase activity"/>
    <property type="evidence" value="ECO:0007669"/>
    <property type="project" value="UniProtKB-UniRule"/>
</dbReference>
<dbReference type="CDD" id="cd02516">
    <property type="entry name" value="CDP-ME_synthetase"/>
    <property type="match status" value="1"/>
</dbReference>
<dbReference type="FunFam" id="3.90.550.10:FF:000003">
    <property type="entry name" value="2-C-methyl-D-erythritol 4-phosphate cytidylyltransferase"/>
    <property type="match status" value="1"/>
</dbReference>
<dbReference type="NCBIfam" id="TIGR00453">
    <property type="entry name" value="ispD"/>
    <property type="match status" value="1"/>
</dbReference>
<comment type="catalytic activity">
    <reaction evidence="3">
        <text>2-C-methyl-D-erythritol 4-phosphate + CTP + H(+) = 4-CDP-2-C-methyl-D-erythritol + diphosphate</text>
        <dbReference type="Rhea" id="RHEA:13429"/>
        <dbReference type="ChEBI" id="CHEBI:15378"/>
        <dbReference type="ChEBI" id="CHEBI:33019"/>
        <dbReference type="ChEBI" id="CHEBI:37563"/>
        <dbReference type="ChEBI" id="CHEBI:57823"/>
        <dbReference type="ChEBI" id="CHEBI:58262"/>
        <dbReference type="EC" id="2.7.7.60"/>
    </reaction>
</comment>
<dbReference type="InterPro" id="IPR029044">
    <property type="entry name" value="Nucleotide-diphossugar_trans"/>
</dbReference>
<feature type="site" description="Transition state stabilizer" evidence="3">
    <location>
        <position position="14"/>
    </location>
</feature>
<comment type="similarity">
    <text evidence="3">Belongs to the IspD/TarI cytidylyltransferase family. IspD subfamily.</text>
</comment>
<proteinExistence type="inferred from homology"/>
<dbReference type="Pfam" id="PF01128">
    <property type="entry name" value="IspD"/>
    <property type="match status" value="1"/>
</dbReference>
<organism evidence="4 5">
    <name type="scientific">Candidatus Aquicultor primus</name>
    <dbReference type="NCBI Taxonomy" id="1797195"/>
    <lineage>
        <taxon>Bacteria</taxon>
        <taxon>Bacillati</taxon>
        <taxon>Actinomycetota</taxon>
        <taxon>Candidatus Aquicultoria</taxon>
        <taxon>Candidatus Aquicultorales</taxon>
        <taxon>Candidatus Aquicultoraceae</taxon>
        <taxon>Candidatus Aquicultor</taxon>
    </lineage>
</organism>
<comment type="pathway">
    <text evidence="3">Isoprenoid biosynthesis; isopentenyl diphosphate biosynthesis via DXP pathway; isopentenyl diphosphate from 1-deoxy-D-xylulose 5-phosphate: step 2/6.</text>
</comment>
<keyword evidence="3" id="KW-0414">Isoprene biosynthesis</keyword>
<feature type="site" description="Positions MEP for the nucleophilic attack" evidence="3">
    <location>
        <position position="210"/>
    </location>
</feature>
<dbReference type="Gene3D" id="3.90.550.10">
    <property type="entry name" value="Spore Coat Polysaccharide Biosynthesis Protein SpsA, Chain A"/>
    <property type="match status" value="1"/>
</dbReference>
<dbReference type="GO" id="GO:0019288">
    <property type="term" value="P:isopentenyl diphosphate biosynthetic process, methylerythritol 4-phosphate pathway"/>
    <property type="evidence" value="ECO:0007669"/>
    <property type="project" value="UniProtKB-UniRule"/>
</dbReference>
<feature type="site" description="Positions MEP for the nucleophilic attack" evidence="3">
    <location>
        <position position="154"/>
    </location>
</feature>
<gene>
    <name evidence="3" type="primary">ispD</name>
    <name evidence="4" type="ORF">A2074_08290</name>
</gene>
<evidence type="ECO:0000256" key="3">
    <source>
        <dbReference type="HAMAP-Rule" id="MF_00108"/>
    </source>
</evidence>
<sequence>MNLALVVAAGKGRRMGTEGGKQFLELAGRPVIAHTLAAFEEATSIDAIVVVAAEENLQKCLEVIALYGIIKVERVVAGGDERQDSVYNGLLAAAEFEGVDLVAVHDGARPLVTPRIIDEAIGAAGDCDGAVVGVSAKDTVKLVRDGYIAETLPRDLTWQIQTPQVFRYKLLVEAHQSARREGFNGTDDAVLVERVGGRIKVVMGSDENIKITTPSDLVFAEALLKERSAKSDRD</sequence>